<evidence type="ECO:0000256" key="5">
    <source>
        <dbReference type="ARBA" id="ARBA00022771"/>
    </source>
</evidence>
<feature type="domain" description="RING-type" evidence="10">
    <location>
        <begin position="336"/>
        <end position="373"/>
    </location>
</feature>
<dbReference type="PROSITE" id="PS00518">
    <property type="entry name" value="ZF_RING_1"/>
    <property type="match status" value="1"/>
</dbReference>
<dbReference type="AlphaFoldDB" id="A0A9E7KSN4"/>
<dbReference type="InterPro" id="IPR036322">
    <property type="entry name" value="WD40_repeat_dom_sf"/>
</dbReference>
<dbReference type="GO" id="GO:0034045">
    <property type="term" value="C:phagophore assembly site membrane"/>
    <property type="evidence" value="ECO:0007669"/>
    <property type="project" value="UniProtKB-SubCell"/>
</dbReference>
<evidence type="ECO:0000256" key="8">
    <source>
        <dbReference type="PROSITE-ProRule" id="PRU00175"/>
    </source>
</evidence>
<protein>
    <submittedName>
        <fullName evidence="11">Zinc finger C3HC4 type family protein</fullName>
    </submittedName>
</protein>
<evidence type="ECO:0000256" key="1">
    <source>
        <dbReference type="ARBA" id="ARBA00004623"/>
    </source>
</evidence>
<dbReference type="InterPro" id="IPR017907">
    <property type="entry name" value="Znf_RING_CS"/>
</dbReference>
<dbReference type="InterPro" id="IPR048720">
    <property type="entry name" value="PROPPIN"/>
</dbReference>
<dbReference type="SMART" id="SM00184">
    <property type="entry name" value="RING"/>
    <property type="match status" value="1"/>
</dbReference>
<accession>A0A9E7KSN4</accession>
<feature type="compositionally biased region" description="Polar residues" evidence="9">
    <location>
        <begin position="1"/>
        <end position="12"/>
    </location>
</feature>
<evidence type="ECO:0000256" key="2">
    <source>
        <dbReference type="ARBA" id="ARBA00022574"/>
    </source>
</evidence>
<dbReference type="Pfam" id="PF21032">
    <property type="entry name" value="PROPPIN"/>
    <property type="match status" value="1"/>
</dbReference>
<dbReference type="PANTHER" id="PTHR11227">
    <property type="entry name" value="WD-REPEAT PROTEIN INTERACTING WITH PHOSPHOINOSIDES WIPI -RELATED"/>
    <property type="match status" value="1"/>
</dbReference>
<keyword evidence="3" id="KW-0479">Metal-binding</keyword>
<evidence type="ECO:0000256" key="4">
    <source>
        <dbReference type="ARBA" id="ARBA00022737"/>
    </source>
</evidence>
<dbReference type="SUPFAM" id="SSF57850">
    <property type="entry name" value="RING/U-box"/>
    <property type="match status" value="1"/>
</dbReference>
<evidence type="ECO:0000256" key="3">
    <source>
        <dbReference type="ARBA" id="ARBA00022723"/>
    </source>
</evidence>
<evidence type="ECO:0000256" key="9">
    <source>
        <dbReference type="SAM" id="MobiDB-lite"/>
    </source>
</evidence>
<dbReference type="EMBL" id="CP097510">
    <property type="protein sequence ID" value="URE25790.1"/>
    <property type="molecule type" value="Genomic_DNA"/>
</dbReference>
<keyword evidence="12" id="KW-1185">Reference proteome</keyword>
<comment type="subcellular location">
    <subcellularLocation>
        <location evidence="1">Preautophagosomal structure membrane</location>
        <topology evidence="1">Peripheral membrane protein</topology>
    </subcellularLocation>
</comment>
<keyword evidence="2" id="KW-0853">WD repeat</keyword>
<proteinExistence type="inferred from homology"/>
<comment type="similarity">
    <text evidence="7">Belongs to the WD repeat PROPPIN family.</text>
</comment>
<dbReference type="GO" id="GO:0008270">
    <property type="term" value="F:zinc ion binding"/>
    <property type="evidence" value="ECO:0007669"/>
    <property type="project" value="UniProtKB-KW"/>
</dbReference>
<keyword evidence="6" id="KW-0862">Zinc</keyword>
<dbReference type="Gene3D" id="3.30.40.10">
    <property type="entry name" value="Zinc/RING finger domain, C3HC4 (zinc finger)"/>
    <property type="match status" value="1"/>
</dbReference>
<feature type="region of interest" description="Disordered" evidence="9">
    <location>
        <begin position="1"/>
        <end position="25"/>
    </location>
</feature>
<gene>
    <name evidence="11" type="ORF">MUK42_06728</name>
</gene>
<evidence type="ECO:0000259" key="10">
    <source>
        <dbReference type="PROSITE" id="PS50089"/>
    </source>
</evidence>
<evidence type="ECO:0000313" key="12">
    <source>
        <dbReference type="Proteomes" id="UP001055439"/>
    </source>
</evidence>
<evidence type="ECO:0000256" key="6">
    <source>
        <dbReference type="ARBA" id="ARBA00022833"/>
    </source>
</evidence>
<organism evidence="11 12">
    <name type="scientific">Musa troglodytarum</name>
    <name type="common">fe'i banana</name>
    <dbReference type="NCBI Taxonomy" id="320322"/>
    <lineage>
        <taxon>Eukaryota</taxon>
        <taxon>Viridiplantae</taxon>
        <taxon>Streptophyta</taxon>
        <taxon>Embryophyta</taxon>
        <taxon>Tracheophyta</taxon>
        <taxon>Spermatophyta</taxon>
        <taxon>Magnoliopsida</taxon>
        <taxon>Liliopsida</taxon>
        <taxon>Zingiberales</taxon>
        <taxon>Musaceae</taxon>
        <taxon>Musa</taxon>
    </lineage>
</organism>
<dbReference type="SUPFAM" id="SSF50978">
    <property type="entry name" value="WD40 repeat-like"/>
    <property type="match status" value="1"/>
</dbReference>
<dbReference type="Proteomes" id="UP001055439">
    <property type="component" value="Chromosome 8"/>
</dbReference>
<dbReference type="InterPro" id="IPR015943">
    <property type="entry name" value="WD40/YVTN_repeat-like_dom_sf"/>
</dbReference>
<dbReference type="Gene3D" id="2.130.10.10">
    <property type="entry name" value="YVTN repeat-like/Quinoprotein amine dehydrogenase"/>
    <property type="match status" value="2"/>
</dbReference>
<dbReference type="InterPro" id="IPR001680">
    <property type="entry name" value="WD40_rpt"/>
</dbReference>
<dbReference type="InterPro" id="IPR001841">
    <property type="entry name" value="Znf_RING"/>
</dbReference>
<evidence type="ECO:0000313" key="11">
    <source>
        <dbReference type="EMBL" id="URE25790.1"/>
    </source>
</evidence>
<dbReference type="PROSITE" id="PS50089">
    <property type="entry name" value="ZF_RING_2"/>
    <property type="match status" value="1"/>
</dbReference>
<reference evidence="11" key="1">
    <citation type="submission" date="2022-05" db="EMBL/GenBank/DDBJ databases">
        <title>The Musa troglodytarum L. genome provides insights into the mechanism of non-climacteric behaviour and enrichment of carotenoids.</title>
        <authorList>
            <person name="Wang J."/>
        </authorList>
    </citation>
    <scope>NUCLEOTIDE SEQUENCE</scope>
    <source>
        <tissue evidence="11">Leaf</tissue>
    </source>
</reference>
<dbReference type="InterPro" id="IPR013083">
    <property type="entry name" value="Znf_RING/FYVE/PHD"/>
</dbReference>
<dbReference type="SMART" id="SM00320">
    <property type="entry name" value="WD40"/>
    <property type="match status" value="3"/>
</dbReference>
<keyword evidence="5 8" id="KW-0863">Zinc-finger</keyword>
<evidence type="ECO:0000256" key="7">
    <source>
        <dbReference type="ARBA" id="ARBA00025740"/>
    </source>
</evidence>
<dbReference type="OrthoDB" id="1667587at2759"/>
<name>A0A9E7KSN4_9LILI</name>
<sequence length="807" mass="88509">MMETSGGSSDPYRSQAGGGGGSSRRFRIRFSPSNLIQAPLSTLLEYSGILRTRAGHSEGEIMVGESMRDHGPGRIGESSLPGVGGSGSGEVAIRIIGVGDHEGSRVGPSPLQPLAVGPCREGNPGGAGVSSELLGTLPERHGRDGGSDIGVGEIGPSSSSLPASVLGGGGQSADGEVNNAGGNGRDSTYQRYDIQQVARWIEQVLPFSLLLLVVFIRQHLQGFFVTIWIAAVMFKSNDILRKQTALKGQMLTLIEYFLLLYRALLPTPVWYRFFLNKEYGSLFSSLTTGLYLTFKLTSVVEKVQSFVAALKALSRKEVLYGSYATMEQVIAAGDLCAICQEKMHAPILLSCKHIFCEDCVSECQITKTYTHRCMPLNPVCSRITGFFELNSHDLWLVFSLVTCAIFQMSSTISTSPDGWMIISSLEQPHSQQSTASSGQSGPEIADDNEIELLSVSWNQNYGRFAFGTSNGFRIYNCDSLTEAFRRDFNGGGFRIVEMLFHCNFLALVGEDTNTQFPPNKVMIWDDHQRRCTYELTFRSHVRGVKLRRDLIVVVLENKIYVYNFADLKLVHQIETLSNPKGLCCLSYHSNTLVLTCPGIRQGEVRIEHPFLKMKKFISAHDSQIACMTLTLNGLLLATASTKGTLIRIFNTNDGTRLQEVRRGLDRADIYSISFSPNERWLAVSSDKGTVHVFSLRVKAAGGDASTQLVAAQIPGNVKQNAVVSAKTGGNTNSSFHFMKGVLPKCFSSERSSAQFHVPEERCHIAAFDAQDTVMILGMDGSFYKCAFDQVKGGPMVQKEYLRLLKKI</sequence>
<keyword evidence="4" id="KW-0677">Repeat</keyword>